<dbReference type="Proteomes" id="UP000198640">
    <property type="component" value="Unassembled WGS sequence"/>
</dbReference>
<gene>
    <name evidence="1" type="ORF">SAMN05421881_101137</name>
</gene>
<protein>
    <submittedName>
        <fullName evidence="1">Uncharacterized protein</fullName>
    </submittedName>
</protein>
<dbReference type="EMBL" id="FNOY01000011">
    <property type="protein sequence ID" value="SDX88126.1"/>
    <property type="molecule type" value="Genomic_DNA"/>
</dbReference>
<proteinExistence type="predicted"/>
<evidence type="ECO:0000313" key="2">
    <source>
        <dbReference type="Proteomes" id="UP000198640"/>
    </source>
</evidence>
<dbReference type="RefSeq" id="WP_090412464.1">
    <property type="nucleotide sequence ID" value="NZ_FNOY01000011.1"/>
</dbReference>
<sequence length="310" mass="33259">MSLKANKKIILAKVETTYGTDAAPVVGTDAMSVLNFSAVPANIRYIDRNQALPYFGNRGQINVGETMTMEFDIELSGAGAVADVPGYGPILRGCAASQTITPTTGPVTYLPISGGEESLTFHYNWDGLMHKMLGAFGSWELRFNEGQVPLLHCTFEGLYGGVTDASVGAPDLSAFQPARAMTKANTTFTIHGYAAPLASMVITQGNQNEYKNRPNSESMHYVGRSSSGQVTIELPLVAVKDFIGICRSGDTGVIALEHGTQAGNKVLFNAGQVQLTNPRYSEDSNMAMLSMDMNLRHTDAGDDEWSLATE</sequence>
<organism evidence="1 2">
    <name type="scientific">Nitrosomonas halophila</name>
    <dbReference type="NCBI Taxonomy" id="44576"/>
    <lineage>
        <taxon>Bacteria</taxon>
        <taxon>Pseudomonadati</taxon>
        <taxon>Pseudomonadota</taxon>
        <taxon>Betaproteobacteria</taxon>
        <taxon>Nitrosomonadales</taxon>
        <taxon>Nitrosomonadaceae</taxon>
        <taxon>Nitrosomonas</taxon>
    </lineage>
</organism>
<dbReference type="InterPro" id="IPR044000">
    <property type="entry name" value="Phage_tube_2"/>
</dbReference>
<name>A0A1H3FAV4_9PROT</name>
<reference evidence="1 2" key="1">
    <citation type="submission" date="2016-10" db="EMBL/GenBank/DDBJ databases">
        <authorList>
            <person name="de Groot N.N."/>
        </authorList>
    </citation>
    <scope>NUCLEOTIDE SEQUENCE [LARGE SCALE GENOMIC DNA]</scope>
    <source>
        <strain evidence="1 2">Nm1</strain>
    </source>
</reference>
<keyword evidence="2" id="KW-1185">Reference proteome</keyword>
<evidence type="ECO:0000313" key="1">
    <source>
        <dbReference type="EMBL" id="SDX88126.1"/>
    </source>
</evidence>
<dbReference type="AlphaFoldDB" id="A0A1H3FAV4"/>
<dbReference type="STRING" id="44576.SAMN05421881_101137"/>
<dbReference type="OrthoDB" id="6147138at2"/>
<dbReference type="Pfam" id="PF18906">
    <property type="entry name" value="Phage_tube_2"/>
    <property type="match status" value="1"/>
</dbReference>
<accession>A0A1H3FAV4</accession>